<name>A0A7Z0WHH7_9PSEU</name>
<dbReference type="AlphaFoldDB" id="A0A7Z0WHH7"/>
<proteinExistence type="predicted"/>
<gene>
    <name evidence="1" type="ORF">BLA60_30290</name>
</gene>
<accession>A0A7Z0WHH7</accession>
<dbReference type="RefSeq" id="WP_075136438.1">
    <property type="nucleotide sequence ID" value="NZ_MSIF01000019.1"/>
</dbReference>
<evidence type="ECO:0000313" key="2">
    <source>
        <dbReference type="Proteomes" id="UP000185696"/>
    </source>
</evidence>
<comment type="caution">
    <text evidence="1">The sequence shown here is derived from an EMBL/GenBank/DDBJ whole genome shotgun (WGS) entry which is preliminary data.</text>
</comment>
<dbReference type="EMBL" id="MSIF01000019">
    <property type="protein sequence ID" value="OLF06836.1"/>
    <property type="molecule type" value="Genomic_DNA"/>
</dbReference>
<sequence>MAENDPAHLDLLGRLVRPAPLADFAATLCRWLQDAHDAAAELQLHRRSNHRGGWSNNTSFGTDRYQYLLATAASLANDLPGLEVDSAFQSVLLKLPDAGVYQMQVASGPDGSLAQASDLRRDLLTTSGDPGLLSRRDIWLGQRQLLFLIWSGTEDAGLTGAWIGQGELYDNHIDWDWKANLVEVADSGQVGPVPAPRRAGQLDPTIFDVPEPVLPIRPRSHRPAGSTD</sequence>
<dbReference type="OrthoDB" id="5175931at2"/>
<evidence type="ECO:0000313" key="1">
    <source>
        <dbReference type="EMBL" id="OLF06836.1"/>
    </source>
</evidence>
<keyword evidence="2" id="KW-1185">Reference proteome</keyword>
<dbReference type="Proteomes" id="UP000185696">
    <property type="component" value="Unassembled WGS sequence"/>
</dbReference>
<reference evidence="1 2" key="1">
    <citation type="submission" date="2016-12" db="EMBL/GenBank/DDBJ databases">
        <title>The draft genome sequence of Actinophytocola xinjiangensis.</title>
        <authorList>
            <person name="Wang W."/>
            <person name="Yuan L."/>
        </authorList>
    </citation>
    <scope>NUCLEOTIDE SEQUENCE [LARGE SCALE GENOMIC DNA]</scope>
    <source>
        <strain evidence="1 2">CGMCC 4.4663</strain>
    </source>
</reference>
<protein>
    <submittedName>
        <fullName evidence="1">Uncharacterized protein</fullName>
    </submittedName>
</protein>
<organism evidence="1 2">
    <name type="scientific">Actinophytocola xinjiangensis</name>
    <dbReference type="NCBI Taxonomy" id="485602"/>
    <lineage>
        <taxon>Bacteria</taxon>
        <taxon>Bacillati</taxon>
        <taxon>Actinomycetota</taxon>
        <taxon>Actinomycetes</taxon>
        <taxon>Pseudonocardiales</taxon>
        <taxon>Pseudonocardiaceae</taxon>
    </lineage>
</organism>